<keyword evidence="1" id="KW-1133">Transmembrane helix</keyword>
<proteinExistence type="predicted"/>
<evidence type="ECO:0000256" key="1">
    <source>
        <dbReference type="SAM" id="Phobius"/>
    </source>
</evidence>
<evidence type="ECO:0000313" key="2">
    <source>
        <dbReference type="EMBL" id="PYI55043.1"/>
    </source>
</evidence>
<protein>
    <submittedName>
        <fullName evidence="2">Uncharacterized protein</fullName>
    </submittedName>
</protein>
<dbReference type="OrthoDB" id="2988117at2"/>
<organism evidence="2 3">
    <name type="scientific">Paenibacillus flagellatus</name>
    <dbReference type="NCBI Taxonomy" id="2211139"/>
    <lineage>
        <taxon>Bacteria</taxon>
        <taxon>Bacillati</taxon>
        <taxon>Bacillota</taxon>
        <taxon>Bacilli</taxon>
        <taxon>Bacillales</taxon>
        <taxon>Paenibacillaceae</taxon>
        <taxon>Paenibacillus</taxon>
    </lineage>
</organism>
<feature type="transmembrane region" description="Helical" evidence="1">
    <location>
        <begin position="6"/>
        <end position="22"/>
    </location>
</feature>
<accession>A0A2V5KAY4</accession>
<dbReference type="EMBL" id="QJVJ01000004">
    <property type="protein sequence ID" value="PYI55043.1"/>
    <property type="molecule type" value="Genomic_DNA"/>
</dbReference>
<keyword evidence="3" id="KW-1185">Reference proteome</keyword>
<dbReference type="RefSeq" id="WP_110840037.1">
    <property type="nucleotide sequence ID" value="NZ_QJVJ01000004.1"/>
</dbReference>
<reference evidence="2 3" key="1">
    <citation type="submission" date="2018-05" db="EMBL/GenBank/DDBJ databases">
        <title>Paenibacillus flagellatus sp. nov., isolated from selenium mineral soil.</title>
        <authorList>
            <person name="Dai X."/>
        </authorList>
    </citation>
    <scope>NUCLEOTIDE SEQUENCE [LARGE SCALE GENOMIC DNA]</scope>
    <source>
        <strain evidence="2 3">DXL2</strain>
    </source>
</reference>
<keyword evidence="1" id="KW-0812">Transmembrane</keyword>
<name>A0A2V5KAY4_9BACL</name>
<comment type="caution">
    <text evidence="2">The sequence shown here is derived from an EMBL/GenBank/DDBJ whole genome shotgun (WGS) entry which is preliminary data.</text>
</comment>
<gene>
    <name evidence="2" type="ORF">DLM86_10925</name>
</gene>
<dbReference type="Proteomes" id="UP000247476">
    <property type="component" value="Unassembled WGS sequence"/>
</dbReference>
<evidence type="ECO:0000313" key="3">
    <source>
        <dbReference type="Proteomes" id="UP000247476"/>
    </source>
</evidence>
<keyword evidence="1" id="KW-0472">Membrane</keyword>
<sequence>MRPGDTFVVLLLIGVAIWWFYIRGRHWYHKPRPSLAIPQQDDIYVPSEDAVRLLNERGYEIVAGKTRLPVYVTLDGEETESRLFVDAYVMKGDELYIVKLARERQPLEMTASAIRDRLLVYSLLYPEAAGVLYVDPETRSIRTITFDIERETG</sequence>
<dbReference type="AlphaFoldDB" id="A0A2V5KAY4"/>